<feature type="domain" description="MOFRL" evidence="10">
    <location>
        <begin position="602"/>
        <end position="718"/>
    </location>
</feature>
<dbReference type="Pfam" id="PF05161">
    <property type="entry name" value="MOFRL"/>
    <property type="match status" value="1"/>
</dbReference>
<evidence type="ECO:0000256" key="4">
    <source>
        <dbReference type="ARBA" id="ARBA00020720"/>
    </source>
</evidence>
<dbReference type="FunFam" id="3.40.50.10180:FF:000001">
    <property type="entry name" value="Glycerate kinase"/>
    <property type="match status" value="1"/>
</dbReference>
<evidence type="ECO:0000256" key="3">
    <source>
        <dbReference type="ARBA" id="ARBA00012101"/>
    </source>
</evidence>
<evidence type="ECO:0000259" key="11">
    <source>
        <dbReference type="Pfam" id="PF13660"/>
    </source>
</evidence>
<keyword evidence="6" id="KW-0547">Nucleotide-binding</keyword>
<evidence type="ECO:0000256" key="1">
    <source>
        <dbReference type="ARBA" id="ARBA00000694"/>
    </source>
</evidence>
<feature type="compositionally biased region" description="Polar residues" evidence="9">
    <location>
        <begin position="42"/>
        <end position="55"/>
    </location>
</feature>
<keyword evidence="5" id="KW-0808">Transferase</keyword>
<proteinExistence type="inferred from homology"/>
<gene>
    <name evidence="12" type="ORF">BaRGS_00025125</name>
</gene>
<dbReference type="GO" id="GO:0008887">
    <property type="term" value="F:glycerate kinase activity"/>
    <property type="evidence" value="ECO:0007669"/>
    <property type="project" value="UniProtKB-EC"/>
</dbReference>
<dbReference type="Pfam" id="PF13660">
    <property type="entry name" value="DUF4147"/>
    <property type="match status" value="1"/>
</dbReference>
<evidence type="ECO:0000256" key="9">
    <source>
        <dbReference type="SAM" id="MobiDB-lite"/>
    </source>
</evidence>
<organism evidence="12 13">
    <name type="scientific">Batillaria attramentaria</name>
    <dbReference type="NCBI Taxonomy" id="370345"/>
    <lineage>
        <taxon>Eukaryota</taxon>
        <taxon>Metazoa</taxon>
        <taxon>Spiralia</taxon>
        <taxon>Lophotrochozoa</taxon>
        <taxon>Mollusca</taxon>
        <taxon>Gastropoda</taxon>
        <taxon>Caenogastropoda</taxon>
        <taxon>Sorbeoconcha</taxon>
        <taxon>Cerithioidea</taxon>
        <taxon>Batillariidae</taxon>
        <taxon>Batillaria</taxon>
    </lineage>
</organism>
<dbReference type="Proteomes" id="UP001519460">
    <property type="component" value="Unassembled WGS sequence"/>
</dbReference>
<evidence type="ECO:0000256" key="2">
    <source>
        <dbReference type="ARBA" id="ARBA00005393"/>
    </source>
</evidence>
<dbReference type="EC" id="2.7.1.31" evidence="3"/>
<dbReference type="PANTHER" id="PTHR12227:SF0">
    <property type="entry name" value="GLYCERATE KINASE"/>
    <property type="match status" value="1"/>
</dbReference>
<feature type="region of interest" description="Disordered" evidence="9">
    <location>
        <begin position="39"/>
        <end position="75"/>
    </location>
</feature>
<dbReference type="InterPro" id="IPR037035">
    <property type="entry name" value="GK-like_C_sf"/>
</dbReference>
<dbReference type="InterPro" id="IPR039760">
    <property type="entry name" value="MOFRL_protein"/>
</dbReference>
<evidence type="ECO:0000313" key="13">
    <source>
        <dbReference type="Proteomes" id="UP001519460"/>
    </source>
</evidence>
<feature type="domain" description="MOFRL-associated" evidence="11">
    <location>
        <begin position="174"/>
        <end position="443"/>
    </location>
</feature>
<dbReference type="PANTHER" id="PTHR12227">
    <property type="entry name" value="GLYCERATE KINASE"/>
    <property type="match status" value="1"/>
</dbReference>
<evidence type="ECO:0000256" key="6">
    <source>
        <dbReference type="ARBA" id="ARBA00022741"/>
    </source>
</evidence>
<keyword evidence="13" id="KW-1185">Reference proteome</keyword>
<sequence length="734" mass="79432">MPPFPNHVLCVKVANRPVPSISLRRLPVGRPRRFRQCLPSASPYQTTAASQQPPLNTGLAGRFPPSSRPSSPHALTTVQPYCASPFLRNQRAETPLTVPFNQHITAAVISRKYHVHSLCATNLAPSFVLPRTLGRSRSVETRYCARATMATVTDRATTPPCNPAREDLEAREQLREIFLKSVHAGMPKQMLERVLNFDPTSSTLTVEGRTYNIQRNVFVVGFGKAVLGMARVVEDVLGPHIIKGILSIPKGSRADLAKAGLRSGYDLAKEFGWRDREGLIEMLLVDGSKLSVQEGAENNLPDVNAYRAARDIHRLVSNLTEKDIVIVLMSGGGSALLPYPVEPLTMDDVLEVTRVLFHHGADILQVNTVRKHLELLKGGGLAKAAMPAQVISFIISDVIGDSLDMIASGPTVRQAYSPHRCLEVIDRLGARGAVPEKVLQILETRKSQVAAQAALRTDPMAPSKRGPIDWAVWRHVIAPAPVPGGLPGVSAAEKVDWDRVQNVLVGTNAIACEAAVSHAEHLGFETTIWSTELTGEARQVGELFGKLAQYISACFSPQRPLASNPDLVKLEMELAGLGISKAKLNEIGLKVRKAANHSRPLCVVAGGETVVTLKGSGKGGRNQEMALAAGMQLQECFPNKDRVPRAHVFFLSAGTDGQDGPTDAAGAVADENFMADARAQGLDPRAFLENNDSYNLWSQFSEGRDLVMTGFTGTNVMDIQLLLVKAKPQSVSGR</sequence>
<keyword evidence="7" id="KW-0418">Kinase</keyword>
<evidence type="ECO:0000256" key="7">
    <source>
        <dbReference type="ARBA" id="ARBA00022777"/>
    </source>
</evidence>
<evidence type="ECO:0000313" key="12">
    <source>
        <dbReference type="EMBL" id="KAK7483692.1"/>
    </source>
</evidence>
<evidence type="ECO:0000259" key="10">
    <source>
        <dbReference type="Pfam" id="PF05161"/>
    </source>
</evidence>
<dbReference type="InterPro" id="IPR025286">
    <property type="entry name" value="MOFRL_assoc_dom"/>
</dbReference>
<comment type="similarity">
    <text evidence="2">Belongs to the glycerate kinase type-2 family.</text>
</comment>
<evidence type="ECO:0000256" key="8">
    <source>
        <dbReference type="ARBA" id="ARBA00022840"/>
    </source>
</evidence>
<dbReference type="Gene3D" id="3.40.1480.10">
    <property type="entry name" value="MOFRL domain"/>
    <property type="match status" value="2"/>
</dbReference>
<keyword evidence="8" id="KW-0067">ATP-binding</keyword>
<dbReference type="EMBL" id="JACVVK020000223">
    <property type="protein sequence ID" value="KAK7483692.1"/>
    <property type="molecule type" value="Genomic_DNA"/>
</dbReference>
<dbReference type="InterPro" id="IPR007835">
    <property type="entry name" value="MOFRL"/>
</dbReference>
<protein>
    <recommendedName>
        <fullName evidence="4">Glycerate kinase</fullName>
        <ecNumber evidence="3">2.7.1.31</ecNumber>
    </recommendedName>
</protein>
<comment type="caution">
    <text evidence="12">The sequence shown here is derived from an EMBL/GenBank/DDBJ whole genome shotgun (WGS) entry which is preliminary data.</text>
</comment>
<name>A0ABD0K9G7_9CAEN</name>
<evidence type="ECO:0000256" key="5">
    <source>
        <dbReference type="ARBA" id="ARBA00022679"/>
    </source>
</evidence>
<accession>A0ABD0K9G7</accession>
<dbReference type="SUPFAM" id="SSF82544">
    <property type="entry name" value="GckA/TtuD-like"/>
    <property type="match status" value="1"/>
</dbReference>
<dbReference type="GO" id="GO:0005524">
    <property type="term" value="F:ATP binding"/>
    <property type="evidence" value="ECO:0007669"/>
    <property type="project" value="UniProtKB-KW"/>
</dbReference>
<dbReference type="AlphaFoldDB" id="A0ABD0K9G7"/>
<dbReference type="Gene3D" id="3.40.50.10180">
    <property type="entry name" value="Glycerate kinase, MOFRL-like N-terminal domain"/>
    <property type="match status" value="1"/>
</dbReference>
<comment type="catalytic activity">
    <reaction evidence="1">
        <text>(R)-glycerate + ATP = (2R)-3-phosphoglycerate + ADP + H(+)</text>
        <dbReference type="Rhea" id="RHEA:23516"/>
        <dbReference type="ChEBI" id="CHEBI:15378"/>
        <dbReference type="ChEBI" id="CHEBI:16659"/>
        <dbReference type="ChEBI" id="CHEBI:30616"/>
        <dbReference type="ChEBI" id="CHEBI:58272"/>
        <dbReference type="ChEBI" id="CHEBI:456216"/>
        <dbReference type="EC" id="2.7.1.31"/>
    </reaction>
</comment>
<reference evidence="12 13" key="1">
    <citation type="journal article" date="2023" name="Sci. Data">
        <title>Genome assembly of the Korean intertidal mud-creeper Batillaria attramentaria.</title>
        <authorList>
            <person name="Patra A.K."/>
            <person name="Ho P.T."/>
            <person name="Jun S."/>
            <person name="Lee S.J."/>
            <person name="Kim Y."/>
            <person name="Won Y.J."/>
        </authorList>
    </citation>
    <scope>NUCLEOTIDE SEQUENCE [LARGE SCALE GENOMIC DNA]</scope>
    <source>
        <strain evidence="12">Wonlab-2016</strain>
    </source>
</reference>
<dbReference type="InterPro" id="IPR038614">
    <property type="entry name" value="GK_N_sf"/>
</dbReference>